<feature type="compositionally biased region" description="Low complexity" evidence="1">
    <location>
        <begin position="46"/>
        <end position="57"/>
    </location>
</feature>
<feature type="chain" id="PRO_5012372767" description="Secreted protein" evidence="2">
    <location>
        <begin position="28"/>
        <end position="92"/>
    </location>
</feature>
<dbReference type="AlphaFoldDB" id="A0A1Y2HGJ0"/>
<feature type="compositionally biased region" description="Polar residues" evidence="1">
    <location>
        <begin position="58"/>
        <end position="67"/>
    </location>
</feature>
<evidence type="ECO:0000313" key="4">
    <source>
        <dbReference type="Proteomes" id="UP000193411"/>
    </source>
</evidence>
<accession>A0A1Y2HGJ0</accession>
<organism evidence="3 4">
    <name type="scientific">Catenaria anguillulae PL171</name>
    <dbReference type="NCBI Taxonomy" id="765915"/>
    <lineage>
        <taxon>Eukaryota</taxon>
        <taxon>Fungi</taxon>
        <taxon>Fungi incertae sedis</taxon>
        <taxon>Blastocladiomycota</taxon>
        <taxon>Blastocladiomycetes</taxon>
        <taxon>Blastocladiales</taxon>
        <taxon>Catenariaceae</taxon>
        <taxon>Catenaria</taxon>
    </lineage>
</organism>
<protein>
    <recommendedName>
        <fullName evidence="5">Secreted protein</fullName>
    </recommendedName>
</protein>
<gene>
    <name evidence="3" type="ORF">BCR44DRAFT_35917</name>
</gene>
<keyword evidence="2" id="KW-0732">Signal</keyword>
<evidence type="ECO:0008006" key="5">
    <source>
        <dbReference type="Google" id="ProtNLM"/>
    </source>
</evidence>
<comment type="caution">
    <text evidence="3">The sequence shown here is derived from an EMBL/GenBank/DDBJ whole genome shotgun (WGS) entry which is preliminary data.</text>
</comment>
<dbReference type="Proteomes" id="UP000193411">
    <property type="component" value="Unassembled WGS sequence"/>
</dbReference>
<sequence length="92" mass="9869">MLPDRLCTPPATAVLFLLSTIPAAVDAADIDLRALVPPPPNPALVESPLESLKPESSNRYLDSSARNSARERSVSCARRWETAVRLSFVGPG</sequence>
<evidence type="ECO:0000313" key="3">
    <source>
        <dbReference type="EMBL" id="ORZ33114.1"/>
    </source>
</evidence>
<proteinExistence type="predicted"/>
<keyword evidence="4" id="KW-1185">Reference proteome</keyword>
<evidence type="ECO:0000256" key="1">
    <source>
        <dbReference type="SAM" id="MobiDB-lite"/>
    </source>
</evidence>
<reference evidence="3 4" key="1">
    <citation type="submission" date="2016-07" db="EMBL/GenBank/DDBJ databases">
        <title>Pervasive Adenine N6-methylation of Active Genes in Fungi.</title>
        <authorList>
            <consortium name="DOE Joint Genome Institute"/>
            <person name="Mondo S.J."/>
            <person name="Dannebaum R.O."/>
            <person name="Kuo R.C."/>
            <person name="Labutti K."/>
            <person name="Haridas S."/>
            <person name="Kuo A."/>
            <person name="Salamov A."/>
            <person name="Ahrendt S.R."/>
            <person name="Lipzen A."/>
            <person name="Sullivan W."/>
            <person name="Andreopoulos W.B."/>
            <person name="Clum A."/>
            <person name="Lindquist E."/>
            <person name="Daum C."/>
            <person name="Ramamoorthy G.K."/>
            <person name="Gryganskyi A."/>
            <person name="Culley D."/>
            <person name="Magnuson J.K."/>
            <person name="James T.Y."/>
            <person name="O'Malley M.A."/>
            <person name="Stajich J.E."/>
            <person name="Spatafora J.W."/>
            <person name="Visel A."/>
            <person name="Grigoriev I.V."/>
        </authorList>
    </citation>
    <scope>NUCLEOTIDE SEQUENCE [LARGE SCALE GENOMIC DNA]</scope>
    <source>
        <strain evidence="3 4">PL171</strain>
    </source>
</reference>
<dbReference type="EMBL" id="MCFL01000038">
    <property type="protein sequence ID" value="ORZ33114.1"/>
    <property type="molecule type" value="Genomic_DNA"/>
</dbReference>
<evidence type="ECO:0000256" key="2">
    <source>
        <dbReference type="SAM" id="SignalP"/>
    </source>
</evidence>
<name>A0A1Y2HGJ0_9FUNG</name>
<feature type="signal peptide" evidence="2">
    <location>
        <begin position="1"/>
        <end position="27"/>
    </location>
</feature>
<feature type="region of interest" description="Disordered" evidence="1">
    <location>
        <begin position="45"/>
        <end position="72"/>
    </location>
</feature>